<dbReference type="PANTHER" id="PTHR43334:SF1">
    <property type="entry name" value="3-HYDROXYPROPIONATE--COA LIGASE [ADP-FORMING]"/>
    <property type="match status" value="1"/>
</dbReference>
<evidence type="ECO:0000256" key="2">
    <source>
        <dbReference type="ARBA" id="ARBA00022741"/>
    </source>
</evidence>
<sequence length="319" mass="32901">MLAIAGSSAQFQPEISVEPMIRAVSAGKPLAAFLAPHAAVALARLAEGGVAGFRTPESCADAIRAWSEWSVPVEVPPADVDRVTALTEALSAVHGDRPNESESSSILGALGIPAAPSVVLPPDAASTSFASVRDYPVVAKILSRDVLHKTEAGGVVVGIQSADELAEAVDGILANVAERLPDAVVDGVLVQRMEKGLAEVILGFRRDPEVGPVVVLGVGGVLAELYKDFTVRMAPVGIEDARSMIEEVTGLAVVRGYRGLPLGDCKALAQAVVNLSQLAADPAESIAEAELNPLLVLPEGRGVVAVDALVVLGRKEQSP</sequence>
<dbReference type="Gene3D" id="3.30.470.20">
    <property type="entry name" value="ATP-grasp fold, B domain"/>
    <property type="match status" value="1"/>
</dbReference>
<dbReference type="GO" id="GO:0016874">
    <property type="term" value="F:ligase activity"/>
    <property type="evidence" value="ECO:0007669"/>
    <property type="project" value="UniProtKB-KW"/>
</dbReference>
<dbReference type="InterPro" id="IPR051538">
    <property type="entry name" value="Acyl-CoA_Synth/Transferase"/>
</dbReference>
<gene>
    <name evidence="4" type="ORF">U6N30_07295</name>
</gene>
<name>A0ABZ1B5K8_9ACTN</name>
<evidence type="ECO:0000256" key="1">
    <source>
        <dbReference type="ARBA" id="ARBA00022598"/>
    </source>
</evidence>
<protein>
    <submittedName>
        <fullName evidence="4">Acetate--CoA ligase family protein</fullName>
    </submittedName>
</protein>
<dbReference type="InterPro" id="IPR013815">
    <property type="entry name" value="ATP_grasp_subdomain_1"/>
</dbReference>
<dbReference type="SUPFAM" id="SSF56059">
    <property type="entry name" value="Glutathione synthetase ATP-binding domain-like"/>
    <property type="match status" value="1"/>
</dbReference>
<dbReference type="Gene3D" id="3.30.1490.20">
    <property type="entry name" value="ATP-grasp fold, A domain"/>
    <property type="match status" value="1"/>
</dbReference>
<evidence type="ECO:0000313" key="5">
    <source>
        <dbReference type="Proteomes" id="UP001324287"/>
    </source>
</evidence>
<keyword evidence="2" id="KW-0547">Nucleotide-binding</keyword>
<evidence type="ECO:0000313" key="4">
    <source>
        <dbReference type="EMBL" id="WRL65421.1"/>
    </source>
</evidence>
<dbReference type="RefSeq" id="WP_324276743.1">
    <property type="nucleotide sequence ID" value="NZ_CP141261.1"/>
</dbReference>
<dbReference type="InterPro" id="IPR016102">
    <property type="entry name" value="Succinyl-CoA_synth-like"/>
</dbReference>
<dbReference type="Pfam" id="PF13549">
    <property type="entry name" value="ATP-grasp_5"/>
    <property type="match status" value="1"/>
</dbReference>
<organism evidence="4 5">
    <name type="scientific">Blastococcus brunescens</name>
    <dbReference type="NCBI Taxonomy" id="1564165"/>
    <lineage>
        <taxon>Bacteria</taxon>
        <taxon>Bacillati</taxon>
        <taxon>Actinomycetota</taxon>
        <taxon>Actinomycetes</taxon>
        <taxon>Geodermatophilales</taxon>
        <taxon>Geodermatophilaceae</taxon>
        <taxon>Blastococcus</taxon>
    </lineage>
</organism>
<keyword evidence="3" id="KW-0067">ATP-binding</keyword>
<dbReference type="Proteomes" id="UP001324287">
    <property type="component" value="Chromosome"/>
</dbReference>
<reference evidence="4 5" key="1">
    <citation type="submission" date="2023-12" db="EMBL/GenBank/DDBJ databases">
        <title>Blastococcus brunescens sp. nov., an actonobacterium isolated from sandstone collected in sahara desert.</title>
        <authorList>
            <person name="Gtari M."/>
            <person name="Ghodhbane F."/>
        </authorList>
    </citation>
    <scope>NUCLEOTIDE SEQUENCE [LARGE SCALE GENOMIC DNA]</scope>
    <source>
        <strain evidence="4 5">BMG 8361</strain>
    </source>
</reference>
<accession>A0ABZ1B5K8</accession>
<keyword evidence="5" id="KW-1185">Reference proteome</keyword>
<dbReference type="EMBL" id="CP141261">
    <property type="protein sequence ID" value="WRL65421.1"/>
    <property type="molecule type" value="Genomic_DNA"/>
</dbReference>
<dbReference type="SUPFAM" id="SSF52210">
    <property type="entry name" value="Succinyl-CoA synthetase domains"/>
    <property type="match status" value="1"/>
</dbReference>
<dbReference type="PANTHER" id="PTHR43334">
    <property type="entry name" value="ACETATE--COA LIGASE [ADP-FORMING]"/>
    <property type="match status" value="1"/>
</dbReference>
<proteinExistence type="predicted"/>
<keyword evidence="1 4" id="KW-0436">Ligase</keyword>
<evidence type="ECO:0000256" key="3">
    <source>
        <dbReference type="ARBA" id="ARBA00022840"/>
    </source>
</evidence>